<evidence type="ECO:0000256" key="1">
    <source>
        <dbReference type="ARBA" id="ARBA00004651"/>
    </source>
</evidence>
<dbReference type="InterPro" id="IPR002549">
    <property type="entry name" value="AI-2E-like"/>
</dbReference>
<keyword evidence="7 8" id="KW-0472">Membrane</keyword>
<feature type="transmembrane region" description="Helical" evidence="8">
    <location>
        <begin position="69"/>
        <end position="88"/>
    </location>
</feature>
<feature type="transmembrane region" description="Helical" evidence="8">
    <location>
        <begin position="311"/>
        <end position="338"/>
    </location>
</feature>
<name>A0A935MT07_9RHOO</name>
<comment type="subcellular location">
    <subcellularLocation>
        <location evidence="1">Cell membrane</location>
        <topology evidence="1">Multi-pass membrane protein</topology>
    </subcellularLocation>
</comment>
<feature type="transmembrane region" description="Helical" evidence="8">
    <location>
        <begin position="281"/>
        <end position="299"/>
    </location>
</feature>
<dbReference type="NCBIfam" id="NF008216">
    <property type="entry name" value="PRK10983.1"/>
    <property type="match status" value="1"/>
</dbReference>
<dbReference type="Proteomes" id="UP000739411">
    <property type="component" value="Unassembled WGS sequence"/>
</dbReference>
<sequence>MPTIGADIRHDLTRTTLAIICILGLIGLSLWVLRPFLAAAVWATMIVVATWPLLISLQERLGNRRAPAVAVMTLGMLLLLVLPLWMAIDIISEHFEQLTVTGKQLAENGVPPPPEWVKTLPFFGEKVATSWTQFAASSPAAIASKVTPYAADTGKWVLGQVGGLGGMLLQFLLVVLIAAILYSSGEVGARFMRRFGRRLAGERGENSIILAGQAIRGVALGVGVTAIVQTVLGGIGLAIVGVPFASLLSAVMLMLCIAQIGPMLVLLPAVGWMYWTGDNGWATFLLVWSLVVGTLDNFLRPMLIKRGADLPLLLIFSGVIGGMLGFGLIGIFVGPVVLAVTYTLMLAWIEDELGKDNEADSDFLESDHAKPAAR</sequence>
<dbReference type="EMBL" id="JADJMS010000017">
    <property type="protein sequence ID" value="MBK7415144.1"/>
    <property type="molecule type" value="Genomic_DNA"/>
</dbReference>
<evidence type="ECO:0000256" key="6">
    <source>
        <dbReference type="ARBA" id="ARBA00022989"/>
    </source>
</evidence>
<dbReference type="Pfam" id="PF01594">
    <property type="entry name" value="AI-2E_transport"/>
    <property type="match status" value="1"/>
</dbReference>
<keyword evidence="5 8" id="KW-0812">Transmembrane</keyword>
<reference evidence="9 10" key="1">
    <citation type="submission" date="2020-10" db="EMBL/GenBank/DDBJ databases">
        <title>Connecting structure to function with the recovery of over 1000 high-quality activated sludge metagenome-assembled genomes encoding full-length rRNA genes using long-read sequencing.</title>
        <authorList>
            <person name="Singleton C.M."/>
            <person name="Petriglieri F."/>
            <person name="Kristensen J.M."/>
            <person name="Kirkegaard R.H."/>
            <person name="Michaelsen T.Y."/>
            <person name="Andersen M.H."/>
            <person name="Karst S.M."/>
            <person name="Dueholm M.S."/>
            <person name="Nielsen P.H."/>
            <person name="Albertsen M."/>
        </authorList>
    </citation>
    <scope>NUCLEOTIDE SEQUENCE [LARGE SCALE GENOMIC DNA]</scope>
    <source>
        <strain evidence="9">EsbW_18-Q3-R4-48_BATAC.463</strain>
    </source>
</reference>
<dbReference type="AlphaFoldDB" id="A0A935MT07"/>
<feature type="transmembrane region" description="Helical" evidence="8">
    <location>
        <begin position="12"/>
        <end position="33"/>
    </location>
</feature>
<organism evidence="9 10">
    <name type="scientific">Candidatus Dechloromonas phosphorivorans</name>
    <dbReference type="NCBI Taxonomy" id="2899244"/>
    <lineage>
        <taxon>Bacteria</taxon>
        <taxon>Pseudomonadati</taxon>
        <taxon>Pseudomonadota</taxon>
        <taxon>Betaproteobacteria</taxon>
        <taxon>Rhodocyclales</taxon>
        <taxon>Azonexaceae</taxon>
        <taxon>Dechloromonas</taxon>
    </lineage>
</organism>
<evidence type="ECO:0000256" key="3">
    <source>
        <dbReference type="ARBA" id="ARBA00022448"/>
    </source>
</evidence>
<comment type="similarity">
    <text evidence="2">Belongs to the autoinducer-2 exporter (AI-2E) (TC 2.A.86) family.</text>
</comment>
<evidence type="ECO:0000313" key="10">
    <source>
        <dbReference type="Proteomes" id="UP000739411"/>
    </source>
</evidence>
<evidence type="ECO:0000256" key="8">
    <source>
        <dbReference type="SAM" id="Phobius"/>
    </source>
</evidence>
<evidence type="ECO:0000256" key="7">
    <source>
        <dbReference type="ARBA" id="ARBA00023136"/>
    </source>
</evidence>
<dbReference type="GO" id="GO:0005886">
    <property type="term" value="C:plasma membrane"/>
    <property type="evidence" value="ECO:0007669"/>
    <property type="project" value="UniProtKB-SubCell"/>
</dbReference>
<evidence type="ECO:0000256" key="2">
    <source>
        <dbReference type="ARBA" id="ARBA00009773"/>
    </source>
</evidence>
<dbReference type="PANTHER" id="PTHR21716:SF67">
    <property type="entry name" value="TRANSPORT PROTEIN YDIK-RELATED"/>
    <property type="match status" value="1"/>
</dbReference>
<evidence type="ECO:0000256" key="5">
    <source>
        <dbReference type="ARBA" id="ARBA00022692"/>
    </source>
</evidence>
<keyword evidence="6 8" id="KW-1133">Transmembrane helix</keyword>
<comment type="caution">
    <text evidence="9">The sequence shown here is derived from an EMBL/GenBank/DDBJ whole genome shotgun (WGS) entry which is preliminary data.</text>
</comment>
<feature type="transmembrane region" description="Helical" evidence="8">
    <location>
        <begin position="39"/>
        <end position="57"/>
    </location>
</feature>
<protein>
    <submittedName>
        <fullName evidence="9">AI-2E family transporter YdiK</fullName>
    </submittedName>
</protein>
<gene>
    <name evidence="9" type="primary">ydiK</name>
    <name evidence="9" type="ORF">IPJ38_08605</name>
</gene>
<feature type="transmembrane region" description="Helical" evidence="8">
    <location>
        <begin position="255"/>
        <end position="275"/>
    </location>
</feature>
<evidence type="ECO:0000256" key="4">
    <source>
        <dbReference type="ARBA" id="ARBA00022475"/>
    </source>
</evidence>
<keyword evidence="4" id="KW-1003">Cell membrane</keyword>
<proteinExistence type="inferred from homology"/>
<accession>A0A935MT07</accession>
<evidence type="ECO:0000313" key="9">
    <source>
        <dbReference type="EMBL" id="MBK7415144.1"/>
    </source>
</evidence>
<feature type="transmembrane region" description="Helical" evidence="8">
    <location>
        <begin position="164"/>
        <end position="185"/>
    </location>
</feature>
<dbReference type="PANTHER" id="PTHR21716">
    <property type="entry name" value="TRANSMEMBRANE PROTEIN"/>
    <property type="match status" value="1"/>
</dbReference>
<keyword evidence="3" id="KW-0813">Transport</keyword>